<protein>
    <submittedName>
        <fullName evidence="2">Uncharacterized protein</fullName>
    </submittedName>
</protein>
<gene>
    <name evidence="2" type="ORF">AGR2A_pa20006</name>
</gene>
<dbReference type="EMBL" id="FBVY01000040">
    <property type="protein sequence ID" value="CUX01606.1"/>
    <property type="molecule type" value="Genomic_DNA"/>
</dbReference>
<dbReference type="Proteomes" id="UP000191933">
    <property type="component" value="Unassembled WGS sequence"/>
</dbReference>
<dbReference type="AlphaFoldDB" id="A0A9W5B6F6"/>
<name>A0A9W5B6F6_9HYPH</name>
<evidence type="ECO:0000313" key="3">
    <source>
        <dbReference type="Proteomes" id="UP000191933"/>
    </source>
</evidence>
<sequence length="99" mass="10975">MCSVIVISIRMNQFGSPDLTLDFHSFANRNQTTLARRHAVDLHKTLETDTHHAIWGARNASNNTGPKLADTSRKQCGGNADTLRNVDRLTVETDGDRSL</sequence>
<reference evidence="2 3" key="1">
    <citation type="submission" date="2016-01" db="EMBL/GenBank/DDBJ databases">
        <authorList>
            <person name="Regsiter A."/>
            <person name="william w."/>
        </authorList>
    </citation>
    <scope>NUCLEOTIDE SEQUENCE [LARGE SCALE GENOMIC DNA]</scope>
    <source>
        <strain evidence="2 3">CFBP 5494</strain>
    </source>
</reference>
<accession>A0A9W5B6F6</accession>
<evidence type="ECO:0000256" key="1">
    <source>
        <dbReference type="SAM" id="MobiDB-lite"/>
    </source>
</evidence>
<evidence type="ECO:0000313" key="2">
    <source>
        <dbReference type="EMBL" id="CUX01606.1"/>
    </source>
</evidence>
<feature type="region of interest" description="Disordered" evidence="1">
    <location>
        <begin position="57"/>
        <end position="81"/>
    </location>
</feature>
<organism evidence="2 3">
    <name type="scientific">Agrobacterium genomosp. 2 str. CFBP 5494</name>
    <dbReference type="NCBI Taxonomy" id="1183436"/>
    <lineage>
        <taxon>Bacteria</taxon>
        <taxon>Pseudomonadati</taxon>
        <taxon>Pseudomonadota</taxon>
        <taxon>Alphaproteobacteria</taxon>
        <taxon>Hyphomicrobiales</taxon>
        <taxon>Rhizobiaceae</taxon>
        <taxon>Rhizobium/Agrobacterium group</taxon>
        <taxon>Agrobacterium</taxon>
        <taxon>Agrobacterium tumefaciens complex</taxon>
    </lineage>
</organism>
<proteinExistence type="predicted"/>
<keyword evidence="3" id="KW-1185">Reference proteome</keyword>
<comment type="caution">
    <text evidence="2">The sequence shown here is derived from an EMBL/GenBank/DDBJ whole genome shotgun (WGS) entry which is preliminary data.</text>
</comment>